<proteinExistence type="predicted"/>
<sequence>MLQLDLGTPSLSYFPSSLFLLNSNGRGKRKRNRYDIESSIHKWVHGPCHVNYSFETNRDETRCPYNYQHHFHCRCHHQQKH</sequence>
<reference evidence="1 2" key="2">
    <citation type="submission" date="2018-11" db="EMBL/GenBank/DDBJ databases">
        <authorList>
            <consortium name="Pathogen Informatics"/>
        </authorList>
    </citation>
    <scope>NUCLEOTIDE SEQUENCE [LARGE SCALE GENOMIC DNA]</scope>
</reference>
<dbReference type="AlphaFoldDB" id="A0A183H5W5"/>
<dbReference type="WBParaSite" id="OFLC_0000287501-mRNA-1">
    <property type="protein sequence ID" value="OFLC_0000287501-mRNA-1"/>
    <property type="gene ID" value="OFLC_0000287501"/>
</dbReference>
<keyword evidence="2" id="KW-1185">Reference proteome</keyword>
<dbReference type="EMBL" id="UZAJ01001769">
    <property type="protein sequence ID" value="VDO34521.1"/>
    <property type="molecule type" value="Genomic_DNA"/>
</dbReference>
<reference evidence="3" key="1">
    <citation type="submission" date="2016-06" db="UniProtKB">
        <authorList>
            <consortium name="WormBaseParasite"/>
        </authorList>
    </citation>
    <scope>IDENTIFICATION</scope>
</reference>
<accession>A0A183H5W5</accession>
<dbReference type="Proteomes" id="UP000267606">
    <property type="component" value="Unassembled WGS sequence"/>
</dbReference>
<evidence type="ECO:0000313" key="1">
    <source>
        <dbReference type="EMBL" id="VDO34521.1"/>
    </source>
</evidence>
<organism evidence="3">
    <name type="scientific">Onchocerca flexuosa</name>
    <dbReference type="NCBI Taxonomy" id="387005"/>
    <lineage>
        <taxon>Eukaryota</taxon>
        <taxon>Metazoa</taxon>
        <taxon>Ecdysozoa</taxon>
        <taxon>Nematoda</taxon>
        <taxon>Chromadorea</taxon>
        <taxon>Rhabditida</taxon>
        <taxon>Spirurina</taxon>
        <taxon>Spiruromorpha</taxon>
        <taxon>Filarioidea</taxon>
        <taxon>Onchocercidae</taxon>
        <taxon>Onchocerca</taxon>
    </lineage>
</organism>
<gene>
    <name evidence="1" type="ORF">OFLC_LOCUS2876</name>
</gene>
<evidence type="ECO:0000313" key="3">
    <source>
        <dbReference type="WBParaSite" id="OFLC_0000287501-mRNA-1"/>
    </source>
</evidence>
<name>A0A183H5W5_9BILA</name>
<protein>
    <submittedName>
        <fullName evidence="3">Ovule protein</fullName>
    </submittedName>
</protein>
<evidence type="ECO:0000313" key="2">
    <source>
        <dbReference type="Proteomes" id="UP000267606"/>
    </source>
</evidence>